<comment type="caution">
    <text evidence="6">The sequence shown here is derived from an EMBL/GenBank/DDBJ whole genome shotgun (WGS) entry which is preliminary data.</text>
</comment>
<dbReference type="PROSITE" id="PS51760">
    <property type="entry name" value="GH10_2"/>
    <property type="match status" value="1"/>
</dbReference>
<dbReference type="Proteomes" id="UP000242715">
    <property type="component" value="Unassembled WGS sequence"/>
</dbReference>
<accession>A0A1B5Z9K0</accession>
<dbReference type="OrthoDB" id="1732510at2759"/>
<proteinExistence type="inferred from homology"/>
<feature type="domain" description="GH10" evidence="5">
    <location>
        <begin position="1"/>
        <end position="120"/>
    </location>
</feature>
<gene>
    <name evidence="6" type="ORF">TSUD_426520</name>
</gene>
<evidence type="ECO:0000313" key="6">
    <source>
        <dbReference type="EMBL" id="GAU10805.1"/>
    </source>
</evidence>
<evidence type="ECO:0000313" key="7">
    <source>
        <dbReference type="Proteomes" id="UP000242715"/>
    </source>
</evidence>
<feature type="non-terminal residue" evidence="6">
    <location>
        <position position="1"/>
    </location>
</feature>
<dbReference type="GO" id="GO:0000272">
    <property type="term" value="P:polysaccharide catabolic process"/>
    <property type="evidence" value="ECO:0007669"/>
    <property type="project" value="UniProtKB-KW"/>
</dbReference>
<name>A0A1B5Z9K0_TRISU</name>
<dbReference type="AlphaFoldDB" id="A0A1B5Z9K0"/>
<reference evidence="7" key="1">
    <citation type="journal article" date="2017" name="Front. Plant Sci.">
        <title>Climate Clever Clovers: New Paradigm to Reduce the Environmental Footprint of Ruminants by Breeding Low Methanogenic Forages Utilizing Haplotype Variation.</title>
        <authorList>
            <person name="Kaur P."/>
            <person name="Appels R."/>
            <person name="Bayer P.E."/>
            <person name="Keeble-Gagnere G."/>
            <person name="Wang J."/>
            <person name="Hirakawa H."/>
            <person name="Shirasawa K."/>
            <person name="Vercoe P."/>
            <person name="Stefanova K."/>
            <person name="Durmic Z."/>
            <person name="Nichols P."/>
            <person name="Revell C."/>
            <person name="Isobe S.N."/>
            <person name="Edwards D."/>
            <person name="Erskine W."/>
        </authorList>
    </citation>
    <scope>NUCLEOTIDE SEQUENCE [LARGE SCALE GENOMIC DNA]</scope>
    <source>
        <strain evidence="7">cv. Daliak</strain>
    </source>
</reference>
<sequence length="120" mass="13581">YIGQVIAWDGVNENVHRHFYEDKFGENASAEYYSKAYHLDPKTTMFMNEFNTIEYSGDQVANPANYLRKLKEIQQFPGTAGMPMAIGLQCHFARGIPNLAYMRSGLDLLGATGLPIWLTE</sequence>
<comment type="similarity">
    <text evidence="1">Belongs to the glycosyl hydrolase 10 (cellulase F) family.</text>
</comment>
<evidence type="ECO:0000256" key="2">
    <source>
        <dbReference type="ARBA" id="ARBA00022801"/>
    </source>
</evidence>
<dbReference type="InterPro" id="IPR017853">
    <property type="entry name" value="GH"/>
</dbReference>
<keyword evidence="7" id="KW-1185">Reference proteome</keyword>
<dbReference type="Gene3D" id="3.20.20.80">
    <property type="entry name" value="Glycosidases"/>
    <property type="match status" value="1"/>
</dbReference>
<evidence type="ECO:0000259" key="5">
    <source>
        <dbReference type="PROSITE" id="PS51760"/>
    </source>
</evidence>
<dbReference type="PANTHER" id="PTHR31490:SF52">
    <property type="entry name" value="ENDO-1,4-BETA-XYLANASE 5-RELATED"/>
    <property type="match status" value="1"/>
</dbReference>
<feature type="non-terminal residue" evidence="6">
    <location>
        <position position="120"/>
    </location>
</feature>
<evidence type="ECO:0000256" key="3">
    <source>
        <dbReference type="ARBA" id="ARBA00023277"/>
    </source>
</evidence>
<dbReference type="InterPro" id="IPR001000">
    <property type="entry name" value="GH10_dom"/>
</dbReference>
<dbReference type="PANTHER" id="PTHR31490">
    <property type="entry name" value="GLYCOSYL HYDROLASE"/>
    <property type="match status" value="1"/>
</dbReference>
<dbReference type="Pfam" id="PF00331">
    <property type="entry name" value="Glyco_hydro_10"/>
    <property type="match status" value="1"/>
</dbReference>
<dbReference type="EMBL" id="BCLP01059753">
    <property type="protein sequence ID" value="GAU10805.1"/>
    <property type="molecule type" value="Genomic_DNA"/>
</dbReference>
<evidence type="ECO:0000256" key="4">
    <source>
        <dbReference type="ARBA" id="ARBA00023326"/>
    </source>
</evidence>
<dbReference type="SUPFAM" id="SSF51445">
    <property type="entry name" value="(Trans)glycosidases"/>
    <property type="match status" value="1"/>
</dbReference>
<keyword evidence="2" id="KW-0378">Hydrolase</keyword>
<dbReference type="GO" id="GO:0031176">
    <property type="term" value="F:endo-1,4-beta-xylanase activity"/>
    <property type="evidence" value="ECO:0007669"/>
    <property type="project" value="UniProtKB-ARBA"/>
</dbReference>
<organism evidence="6 7">
    <name type="scientific">Trifolium subterraneum</name>
    <name type="common">Subterranean clover</name>
    <dbReference type="NCBI Taxonomy" id="3900"/>
    <lineage>
        <taxon>Eukaryota</taxon>
        <taxon>Viridiplantae</taxon>
        <taxon>Streptophyta</taxon>
        <taxon>Embryophyta</taxon>
        <taxon>Tracheophyta</taxon>
        <taxon>Spermatophyta</taxon>
        <taxon>Magnoliopsida</taxon>
        <taxon>eudicotyledons</taxon>
        <taxon>Gunneridae</taxon>
        <taxon>Pentapetalae</taxon>
        <taxon>rosids</taxon>
        <taxon>fabids</taxon>
        <taxon>Fabales</taxon>
        <taxon>Fabaceae</taxon>
        <taxon>Papilionoideae</taxon>
        <taxon>50 kb inversion clade</taxon>
        <taxon>NPAAA clade</taxon>
        <taxon>Hologalegina</taxon>
        <taxon>IRL clade</taxon>
        <taxon>Trifolieae</taxon>
        <taxon>Trifolium</taxon>
    </lineage>
</organism>
<evidence type="ECO:0000256" key="1">
    <source>
        <dbReference type="ARBA" id="ARBA00007495"/>
    </source>
</evidence>
<protein>
    <recommendedName>
        <fullName evidence="5">GH10 domain-containing protein</fullName>
    </recommendedName>
</protein>
<keyword evidence="4" id="KW-0624">Polysaccharide degradation</keyword>
<dbReference type="InterPro" id="IPR044846">
    <property type="entry name" value="GH10"/>
</dbReference>
<keyword evidence="3" id="KW-0119">Carbohydrate metabolism</keyword>